<dbReference type="EMBL" id="QVFD01000008">
    <property type="protein sequence ID" value="RGC46778.1"/>
    <property type="molecule type" value="Genomic_DNA"/>
</dbReference>
<proteinExistence type="predicted"/>
<evidence type="ECO:0000256" key="1">
    <source>
        <dbReference type="SAM" id="Phobius"/>
    </source>
</evidence>
<organism evidence="2 3">
    <name type="scientific">Coprococcus catus</name>
    <dbReference type="NCBI Taxonomy" id="116085"/>
    <lineage>
        <taxon>Bacteria</taxon>
        <taxon>Bacillati</taxon>
        <taxon>Bacillota</taxon>
        <taxon>Clostridia</taxon>
        <taxon>Lachnospirales</taxon>
        <taxon>Lachnospiraceae</taxon>
        <taxon>Coprococcus</taxon>
    </lineage>
</organism>
<keyword evidence="1" id="KW-1133">Transmembrane helix</keyword>
<feature type="transmembrane region" description="Helical" evidence="1">
    <location>
        <begin position="16"/>
        <end position="34"/>
    </location>
</feature>
<dbReference type="AlphaFoldDB" id="A0A3E2XLF4"/>
<evidence type="ECO:0000313" key="3">
    <source>
        <dbReference type="Proteomes" id="UP000261231"/>
    </source>
</evidence>
<keyword evidence="3" id="KW-1185">Reference proteome</keyword>
<feature type="transmembrane region" description="Helical" evidence="1">
    <location>
        <begin position="332"/>
        <end position="355"/>
    </location>
</feature>
<gene>
    <name evidence="2" type="ORF">DW747_09645</name>
</gene>
<keyword evidence="1" id="KW-0472">Membrane</keyword>
<reference evidence="2 3" key="1">
    <citation type="submission" date="2018-08" db="EMBL/GenBank/DDBJ databases">
        <title>A genome reference for cultivated species of the human gut microbiota.</title>
        <authorList>
            <person name="Zou Y."/>
            <person name="Xue W."/>
            <person name="Luo G."/>
        </authorList>
    </citation>
    <scope>NUCLEOTIDE SEQUENCE [LARGE SCALE GENOMIC DNA]</scope>
    <source>
        <strain evidence="2 3">AM28-39</strain>
    </source>
</reference>
<comment type="caution">
    <text evidence="2">The sequence shown here is derived from an EMBL/GenBank/DDBJ whole genome shotgun (WGS) entry which is preliminary data.</text>
</comment>
<feature type="transmembrane region" description="Helical" evidence="1">
    <location>
        <begin position="285"/>
        <end position="312"/>
    </location>
</feature>
<evidence type="ECO:0000313" key="2">
    <source>
        <dbReference type="EMBL" id="RGC46778.1"/>
    </source>
</evidence>
<feature type="transmembrane region" description="Helical" evidence="1">
    <location>
        <begin position="255"/>
        <end position="278"/>
    </location>
</feature>
<name>A0A3E2XLF4_9FIRM</name>
<dbReference type="Proteomes" id="UP000261231">
    <property type="component" value="Unassembled WGS sequence"/>
</dbReference>
<keyword evidence="1" id="KW-0812">Transmembrane</keyword>
<feature type="transmembrane region" description="Helical" evidence="1">
    <location>
        <begin position="155"/>
        <end position="176"/>
    </location>
</feature>
<dbReference type="OrthoDB" id="2063767at2"/>
<protein>
    <submittedName>
        <fullName evidence="2">ABC transporter permease</fullName>
    </submittedName>
</protein>
<accession>A0A3E2XLF4</accession>
<sequence length="361" mass="40399">MRLYRMELHKLYHNKIFRIGLFAATALLLAYFWFAEVGGEIAAVDGSVYSGYEAVKMNKKITKEFEGELTDEKVHQIVEKYGLPSKLEENMPGWRDGNFLNDFVTRYFTNGAWENGITPTERYMIAETELGENCEKLGITPYLTYTTGWKIFVEMLQFGLVLGSILVICSVSTIFAEESQTKMLPLIFSTEEGRRKDVMAKIAAALTFTISVFLWFAVINLVLCQVVYGLNGFNNIAGLVLSESIRHQSVMFSKYLAVLLMLALEAFLSLCAITLCVSAHQNSSFGAVIISAACWGLPVIIRIFFGGFLALIVDAMPVFLIMTNIVKDIYNIWQLVFTINIIFAAACLAEGTIAYKNSQIA</sequence>
<dbReference type="RefSeq" id="WP_117540248.1">
    <property type="nucleotide sequence ID" value="NZ_QVFD01000008.1"/>
</dbReference>
<feature type="transmembrane region" description="Helical" evidence="1">
    <location>
        <begin position="202"/>
        <end position="228"/>
    </location>
</feature>